<name>U5ECT6_NOCAS</name>
<evidence type="ECO:0000313" key="2">
    <source>
        <dbReference type="Proteomes" id="UP000017048"/>
    </source>
</evidence>
<proteinExistence type="predicted"/>
<dbReference type="GeneID" id="91519402"/>
<protein>
    <submittedName>
        <fullName evidence="1">Uncharacterized protein</fullName>
    </submittedName>
</protein>
<dbReference type="EMBL" id="BAFO02000023">
    <property type="protein sequence ID" value="GAD84263.1"/>
    <property type="molecule type" value="Genomic_DNA"/>
</dbReference>
<evidence type="ECO:0000313" key="1">
    <source>
        <dbReference type="EMBL" id="GAD84263.1"/>
    </source>
</evidence>
<organism evidence="1 2">
    <name type="scientific">Nocardia asteroides NBRC 15531</name>
    <dbReference type="NCBI Taxonomy" id="1110697"/>
    <lineage>
        <taxon>Bacteria</taxon>
        <taxon>Bacillati</taxon>
        <taxon>Actinomycetota</taxon>
        <taxon>Actinomycetes</taxon>
        <taxon>Mycobacteriales</taxon>
        <taxon>Nocardiaceae</taxon>
        <taxon>Nocardia</taxon>
    </lineage>
</organism>
<accession>U5ECT6</accession>
<dbReference type="STRING" id="1824.SAMN05444423_1011571"/>
<dbReference type="RefSeq" id="WP_019048836.1">
    <property type="nucleotide sequence ID" value="NZ_BAFO02000023.1"/>
</dbReference>
<dbReference type="AlphaFoldDB" id="U5ECT6"/>
<gene>
    <name evidence="1" type="ORF">NCAST_23_00210</name>
</gene>
<comment type="caution">
    <text evidence="1">The sequence shown here is derived from an EMBL/GenBank/DDBJ whole genome shotgun (WGS) entry which is preliminary data.</text>
</comment>
<reference evidence="1 2" key="1">
    <citation type="journal article" date="2014" name="BMC Genomics">
        <title>Genome based analysis of type-I polyketide synthase and nonribosomal peptide synthetase gene clusters in seven strains of five representative Nocardia species.</title>
        <authorList>
            <person name="Komaki H."/>
            <person name="Ichikawa N."/>
            <person name="Hosoyama A."/>
            <person name="Takahashi-Nakaguchi A."/>
            <person name="Matsuzawa T."/>
            <person name="Suzuki K."/>
            <person name="Fujita N."/>
            <person name="Gonoi T."/>
        </authorList>
    </citation>
    <scope>NUCLEOTIDE SEQUENCE [LARGE SCALE GENOMIC DNA]</scope>
    <source>
        <strain evidence="1 2">NBRC 15531</strain>
    </source>
</reference>
<dbReference type="Proteomes" id="UP000017048">
    <property type="component" value="Unassembled WGS sequence"/>
</dbReference>
<keyword evidence="2" id="KW-1185">Reference proteome</keyword>
<sequence length="102" mass="10218">MEMNSEGLQLLAGSQGASSLELWASGGRLTSAAAEYAPGQAGRDYQYYGTQIQAAMEAIGVQVAGWAAALEQHGSGLTISKNAIVGTDDTAAAGIGAVDGTL</sequence>